<dbReference type="Gene3D" id="3.40.120.10">
    <property type="entry name" value="Alpha-D-Glucose-1,6-Bisphosphate, subunit A, domain 3"/>
    <property type="match status" value="3"/>
</dbReference>
<dbReference type="InterPro" id="IPR005845">
    <property type="entry name" value="A-D-PHexomutase_a/b/a-II"/>
</dbReference>
<organism evidence="15 16">
    <name type="scientific">Neocallimastix californiae</name>
    <dbReference type="NCBI Taxonomy" id="1754190"/>
    <lineage>
        <taxon>Eukaryota</taxon>
        <taxon>Fungi</taxon>
        <taxon>Fungi incertae sedis</taxon>
        <taxon>Chytridiomycota</taxon>
        <taxon>Chytridiomycota incertae sedis</taxon>
        <taxon>Neocallimastigomycetes</taxon>
        <taxon>Neocallimastigales</taxon>
        <taxon>Neocallimastigaceae</taxon>
        <taxon>Neocallimastix</taxon>
    </lineage>
</organism>
<evidence type="ECO:0000259" key="13">
    <source>
        <dbReference type="Pfam" id="PF02879"/>
    </source>
</evidence>
<dbReference type="GO" id="GO:0006148">
    <property type="term" value="P:inosine catabolic process"/>
    <property type="evidence" value="ECO:0007669"/>
    <property type="project" value="EnsemblFungi"/>
</dbReference>
<dbReference type="EMBL" id="MCOG01000001">
    <property type="protein sequence ID" value="ORY87299.1"/>
    <property type="molecule type" value="Genomic_DNA"/>
</dbReference>
<dbReference type="GO" id="GO:0006166">
    <property type="term" value="P:purine ribonucleoside salvage"/>
    <property type="evidence" value="ECO:0007669"/>
    <property type="project" value="EnsemblFungi"/>
</dbReference>
<evidence type="ECO:0000256" key="10">
    <source>
        <dbReference type="ARBA" id="ARBA00023277"/>
    </source>
</evidence>
<evidence type="ECO:0000256" key="4">
    <source>
        <dbReference type="ARBA" id="ARBA00022490"/>
    </source>
</evidence>
<evidence type="ECO:0000256" key="6">
    <source>
        <dbReference type="ARBA" id="ARBA00022553"/>
    </source>
</evidence>
<dbReference type="GO" id="GO:0006006">
    <property type="term" value="P:glucose metabolic process"/>
    <property type="evidence" value="ECO:0007669"/>
    <property type="project" value="UniProtKB-KW"/>
</dbReference>
<accession>A0A1Y2FTM9</accession>
<dbReference type="Pfam" id="PF02879">
    <property type="entry name" value="PGM_PMM_II"/>
    <property type="match status" value="1"/>
</dbReference>
<dbReference type="GO" id="GO:0005737">
    <property type="term" value="C:cytoplasm"/>
    <property type="evidence" value="ECO:0007669"/>
    <property type="project" value="UniProtKB-SubCell"/>
</dbReference>
<dbReference type="InterPro" id="IPR036900">
    <property type="entry name" value="A-D-PHexomutase_C_sf"/>
</dbReference>
<keyword evidence="10" id="KW-0119">Carbohydrate metabolism</keyword>
<dbReference type="PRINTS" id="PR00509">
    <property type="entry name" value="PGMPMM"/>
</dbReference>
<evidence type="ECO:0000313" key="16">
    <source>
        <dbReference type="Proteomes" id="UP000193920"/>
    </source>
</evidence>
<evidence type="ECO:0008006" key="17">
    <source>
        <dbReference type="Google" id="ProtNLM"/>
    </source>
</evidence>
<dbReference type="FunFam" id="3.40.120.10:FF:000035">
    <property type="entry name" value="Pgm3p"/>
    <property type="match status" value="1"/>
</dbReference>
<dbReference type="PANTHER" id="PTHR45745:SF1">
    <property type="entry name" value="PHOSPHOGLUCOMUTASE 2B-RELATED"/>
    <property type="match status" value="1"/>
</dbReference>
<evidence type="ECO:0000256" key="5">
    <source>
        <dbReference type="ARBA" id="ARBA00022526"/>
    </source>
</evidence>
<dbReference type="GO" id="GO:0008973">
    <property type="term" value="F:phosphopentomutase activity"/>
    <property type="evidence" value="ECO:0007669"/>
    <property type="project" value="EnsemblFungi"/>
</dbReference>
<protein>
    <recommendedName>
        <fullName evidence="17">Phosphoglucomutase</fullName>
    </recommendedName>
</protein>
<comment type="caution">
    <text evidence="15">The sequence shown here is derived from an EMBL/GenBank/DDBJ whole genome shotgun (WGS) entry which is preliminary data.</text>
</comment>
<dbReference type="PANTHER" id="PTHR45745">
    <property type="entry name" value="PHOSPHOMANNOMUTASE 45A"/>
    <property type="match status" value="1"/>
</dbReference>
<evidence type="ECO:0000256" key="3">
    <source>
        <dbReference type="ARBA" id="ARBA00010231"/>
    </source>
</evidence>
<comment type="cofactor">
    <cofactor evidence="1">
        <name>Mg(2+)</name>
        <dbReference type="ChEBI" id="CHEBI:18420"/>
    </cofactor>
</comment>
<proteinExistence type="inferred from homology"/>
<gene>
    <name evidence="15" type="ORF">LY90DRAFT_374463</name>
</gene>
<comment type="similarity">
    <text evidence="3 11">Belongs to the phosphohexose mutase family.</text>
</comment>
<keyword evidence="5" id="KW-0313">Glucose metabolism</keyword>
<dbReference type="GO" id="GO:0000287">
    <property type="term" value="F:magnesium ion binding"/>
    <property type="evidence" value="ECO:0007669"/>
    <property type="project" value="InterPro"/>
</dbReference>
<evidence type="ECO:0000256" key="2">
    <source>
        <dbReference type="ARBA" id="ARBA00004496"/>
    </source>
</evidence>
<dbReference type="SUPFAM" id="SSF55957">
    <property type="entry name" value="Phosphoglucomutase, C-terminal domain"/>
    <property type="match status" value="1"/>
</dbReference>
<feature type="domain" description="Alpha-D-phosphohexomutase alpha/beta/alpha" evidence="14">
    <location>
        <begin position="330"/>
        <end position="452"/>
    </location>
</feature>
<dbReference type="OrthoDB" id="8300170at2759"/>
<dbReference type="InterPro" id="IPR005846">
    <property type="entry name" value="A-D-PHexomutase_a/b/a-III"/>
</dbReference>
<dbReference type="Pfam" id="PF02880">
    <property type="entry name" value="PGM_PMM_III"/>
    <property type="match status" value="1"/>
</dbReference>
<sequence length="596" mass="67557">MATEDIYSLAGKYCQLEQDASNKEFIQNLCKEKNNKQLEALVRKPLTFGTAGLRAEMGPGFSRMNGLTVIQASQGLCEYLLENDPEVKTKGVVIGHDHRHHSESFARLTAAIFLSKGIRVIYYHKFVCTPFVPFTVNQYKTSCGIMITASHNPKQYNGYKVYWSNACQIIPPIDKGIANKIEENQIPWLWDEKMVDDPKYANLVLDPYDEVIQKYQSCIGSLASYKEDNQNTNVKFCYTAMHGVGLPFARKSFESFGFKPFEEVDQQIEPDPDFPTVEFPNPEEGKGVLDLSIEKANATGATVILANDPDADRLAIAEKQKDGTWYSFTGNQIGVILGSYTWEKFKNTGKKIAMVNSTVSTKMLEKIAKVENFHFEETLTGFKWIGNKAIDLRKEGYTVPFGFEEAIGFMCGEFINDKDGISALALVAELAAQLAKKNMNIFDYLNSLYKKYGYFMCNNYYFICHEQDVINAFFDNIRYGDEKQPSDNPSYDYKLNYPKEFGGKKVCYVRDLTIDYDSATPDHKARLPTSKSSQMITFKLDSNDCAITLRTSGTEPKIKYYIELSGESKEDAEKELKVVFDGMISALNVRKYNLLK</sequence>
<evidence type="ECO:0000256" key="7">
    <source>
        <dbReference type="ARBA" id="ARBA00022723"/>
    </source>
</evidence>
<dbReference type="InterPro" id="IPR016055">
    <property type="entry name" value="A-D-PHexomutase_a/b/a-I/II/III"/>
</dbReference>
<comment type="subcellular location">
    <subcellularLocation>
        <location evidence="2">Cytoplasm</location>
    </subcellularLocation>
</comment>
<dbReference type="InterPro" id="IPR016066">
    <property type="entry name" value="A-D-PHexomutase_CS"/>
</dbReference>
<name>A0A1Y2FTM9_9FUNG</name>
<dbReference type="GO" id="GO:0005634">
    <property type="term" value="C:nucleus"/>
    <property type="evidence" value="ECO:0007669"/>
    <property type="project" value="TreeGrafter"/>
</dbReference>
<dbReference type="AlphaFoldDB" id="A0A1Y2FTM9"/>
<evidence type="ECO:0000259" key="14">
    <source>
        <dbReference type="Pfam" id="PF02880"/>
    </source>
</evidence>
<evidence type="ECO:0000256" key="9">
    <source>
        <dbReference type="ARBA" id="ARBA00023235"/>
    </source>
</evidence>
<feature type="domain" description="Alpha-D-phosphohexomutase alpha/beta/alpha" evidence="12">
    <location>
        <begin position="47"/>
        <end position="184"/>
    </location>
</feature>
<evidence type="ECO:0000259" key="12">
    <source>
        <dbReference type="Pfam" id="PF02878"/>
    </source>
</evidence>
<keyword evidence="8 11" id="KW-0460">Magnesium</keyword>
<evidence type="ECO:0000256" key="8">
    <source>
        <dbReference type="ARBA" id="ARBA00022842"/>
    </source>
</evidence>
<keyword evidence="9" id="KW-0413">Isomerase</keyword>
<evidence type="ECO:0000256" key="11">
    <source>
        <dbReference type="RuleBase" id="RU004326"/>
    </source>
</evidence>
<evidence type="ECO:0000313" key="15">
    <source>
        <dbReference type="EMBL" id="ORY87299.1"/>
    </source>
</evidence>
<evidence type="ECO:0000256" key="1">
    <source>
        <dbReference type="ARBA" id="ARBA00001946"/>
    </source>
</evidence>
<feature type="domain" description="Alpha-D-phosphohexomutase alpha/beta/alpha" evidence="13">
    <location>
        <begin position="215"/>
        <end position="320"/>
    </location>
</feature>
<reference evidence="15 16" key="1">
    <citation type="submission" date="2016-08" db="EMBL/GenBank/DDBJ databases">
        <title>A Parts List for Fungal Cellulosomes Revealed by Comparative Genomics.</title>
        <authorList>
            <consortium name="DOE Joint Genome Institute"/>
            <person name="Haitjema C.H."/>
            <person name="Gilmore S.P."/>
            <person name="Henske J.K."/>
            <person name="Solomon K.V."/>
            <person name="De Groot R."/>
            <person name="Kuo A."/>
            <person name="Mondo S.J."/>
            <person name="Salamov A.A."/>
            <person name="Labutti K."/>
            <person name="Zhao Z."/>
            <person name="Chiniquy J."/>
            <person name="Barry K."/>
            <person name="Brewer H.M."/>
            <person name="Purvine S.O."/>
            <person name="Wright A.T."/>
            <person name="Boxma B."/>
            <person name="Van Alen T."/>
            <person name="Hackstein J.H."/>
            <person name="Baker S.E."/>
            <person name="Grigoriev I.V."/>
            <person name="O'Malley M.A."/>
        </authorList>
    </citation>
    <scope>NUCLEOTIDE SEQUENCE [LARGE SCALE GENOMIC DNA]</scope>
    <source>
        <strain evidence="15 16">G1</strain>
    </source>
</reference>
<dbReference type="SUPFAM" id="SSF53738">
    <property type="entry name" value="Phosphoglucomutase, first 3 domains"/>
    <property type="match status" value="3"/>
</dbReference>
<dbReference type="Pfam" id="PF02878">
    <property type="entry name" value="PGM_PMM_I"/>
    <property type="match status" value="1"/>
</dbReference>
<keyword evidence="7 11" id="KW-0479">Metal-binding</keyword>
<keyword evidence="16" id="KW-1185">Reference proteome</keyword>
<keyword evidence="4" id="KW-0963">Cytoplasm</keyword>
<dbReference type="GO" id="GO:0046115">
    <property type="term" value="P:guanosine catabolic process"/>
    <property type="evidence" value="ECO:0007669"/>
    <property type="project" value="EnsemblFungi"/>
</dbReference>
<keyword evidence="6" id="KW-0597">Phosphoprotein</keyword>
<dbReference type="Proteomes" id="UP000193920">
    <property type="component" value="Unassembled WGS sequence"/>
</dbReference>
<dbReference type="InterPro" id="IPR005841">
    <property type="entry name" value="Alpha-D-phosphohexomutase_SF"/>
</dbReference>
<dbReference type="InterPro" id="IPR005844">
    <property type="entry name" value="A-D-PHexomutase_a/b/a-I"/>
</dbReference>
<dbReference type="PROSITE" id="PS00710">
    <property type="entry name" value="PGM_PMM"/>
    <property type="match status" value="1"/>
</dbReference>
<dbReference type="STRING" id="1754190.A0A1Y2FTM9"/>
<dbReference type="CDD" id="cd05799">
    <property type="entry name" value="PGM2"/>
    <property type="match status" value="1"/>
</dbReference>